<gene>
    <name evidence="2" type="ORF">DF3PA_20151</name>
</gene>
<dbReference type="AlphaFoldDB" id="A0A564WD76"/>
<reference evidence="2" key="1">
    <citation type="submission" date="2018-11" db="EMBL/GenBank/DDBJ databases">
        <authorList>
            <person name="Onetto C."/>
        </authorList>
    </citation>
    <scope>NUCLEOTIDE SEQUENCE [LARGE SCALE GENOMIC DNA]</scope>
</reference>
<organism evidence="2 3">
    <name type="scientific">Candidatus Defluviicoccus seviourii</name>
    <dbReference type="NCBI Taxonomy" id="2565273"/>
    <lineage>
        <taxon>Bacteria</taxon>
        <taxon>Pseudomonadati</taxon>
        <taxon>Pseudomonadota</taxon>
        <taxon>Alphaproteobacteria</taxon>
        <taxon>Rhodospirillales</taxon>
        <taxon>Rhodospirillaceae</taxon>
        <taxon>Defluviicoccus</taxon>
    </lineage>
</organism>
<dbReference type="InterPro" id="IPR006058">
    <property type="entry name" value="2Fe2S_fd_BS"/>
</dbReference>
<dbReference type="InterPro" id="IPR012675">
    <property type="entry name" value="Beta-grasp_dom_sf"/>
</dbReference>
<dbReference type="SUPFAM" id="SSF54292">
    <property type="entry name" value="2Fe-2S ferredoxin-like"/>
    <property type="match status" value="1"/>
</dbReference>
<dbReference type="PROSITE" id="PS51085">
    <property type="entry name" value="2FE2S_FER_2"/>
    <property type="match status" value="1"/>
</dbReference>
<comment type="caution">
    <text evidence="2">The sequence shown here is derived from an EMBL/GenBank/DDBJ whole genome shotgun (WGS) entry which is preliminary data.</text>
</comment>
<dbReference type="InterPro" id="IPR001041">
    <property type="entry name" value="2Fe-2S_ferredoxin-type"/>
</dbReference>
<feature type="domain" description="2Fe-2S ferredoxin-type" evidence="1">
    <location>
        <begin position="2"/>
        <end position="119"/>
    </location>
</feature>
<protein>
    <submittedName>
        <fullName evidence="2">Ferredoxin-5</fullName>
    </submittedName>
</protein>
<dbReference type="Pfam" id="PF00111">
    <property type="entry name" value="Fer2"/>
    <property type="match status" value="1"/>
</dbReference>
<proteinExistence type="predicted"/>
<sequence length="122" mass="13030">MAIIRFVAPGFDKTIRFDVAAGERRTLLAVAKDSGVPILFNCESGDCSACVVHVETRAPGTLPIAPLTEKERFLLTAIGLLTEPEIQAAERQGISADVRLACQYALGDEEIVVLFNNDLGGA</sequence>
<dbReference type="GO" id="GO:0051537">
    <property type="term" value="F:2 iron, 2 sulfur cluster binding"/>
    <property type="evidence" value="ECO:0007669"/>
    <property type="project" value="InterPro"/>
</dbReference>
<dbReference type="CDD" id="cd00207">
    <property type="entry name" value="fer2"/>
    <property type="match status" value="1"/>
</dbReference>
<dbReference type="EMBL" id="UXAT02000012">
    <property type="protein sequence ID" value="VUX46251.1"/>
    <property type="molecule type" value="Genomic_DNA"/>
</dbReference>
<name>A0A564WD76_9PROT</name>
<evidence type="ECO:0000313" key="2">
    <source>
        <dbReference type="EMBL" id="VUX46251.1"/>
    </source>
</evidence>
<dbReference type="Gene3D" id="3.10.20.30">
    <property type="match status" value="1"/>
</dbReference>
<keyword evidence="3" id="KW-1185">Reference proteome</keyword>
<evidence type="ECO:0000313" key="3">
    <source>
        <dbReference type="Proteomes" id="UP000326641"/>
    </source>
</evidence>
<dbReference type="InterPro" id="IPR036010">
    <property type="entry name" value="2Fe-2S_ferredoxin-like_sf"/>
</dbReference>
<evidence type="ECO:0000259" key="1">
    <source>
        <dbReference type="PROSITE" id="PS51085"/>
    </source>
</evidence>
<accession>A0A564WD76</accession>
<dbReference type="Proteomes" id="UP000326641">
    <property type="component" value="Unassembled WGS sequence"/>
</dbReference>
<dbReference type="PROSITE" id="PS00197">
    <property type="entry name" value="2FE2S_FER_1"/>
    <property type="match status" value="1"/>
</dbReference>